<accession>A0AAJ0A3U4</accession>
<evidence type="ECO:0000256" key="1">
    <source>
        <dbReference type="SAM" id="MobiDB-lite"/>
    </source>
</evidence>
<dbReference type="RefSeq" id="XP_060450159.1">
    <property type="nucleotide sequence ID" value="XM_060589411.1"/>
</dbReference>
<feature type="region of interest" description="Disordered" evidence="1">
    <location>
        <begin position="83"/>
        <end position="109"/>
    </location>
</feature>
<proteinExistence type="predicted"/>
<dbReference type="EMBL" id="JAHMHQ010000002">
    <property type="protein sequence ID" value="KAK1654115.1"/>
    <property type="molecule type" value="Genomic_DNA"/>
</dbReference>
<dbReference type="Proteomes" id="UP001243989">
    <property type="component" value="Unassembled WGS sequence"/>
</dbReference>
<protein>
    <submittedName>
        <fullName evidence="2">Uncharacterized protein</fullName>
    </submittedName>
</protein>
<dbReference type="AlphaFoldDB" id="A0AAJ0A3U4"/>
<keyword evidence="3" id="KW-1185">Reference proteome</keyword>
<comment type="caution">
    <text evidence="2">The sequence shown here is derived from an EMBL/GenBank/DDBJ whole genome shotgun (WGS) entry which is preliminary data.</text>
</comment>
<name>A0AAJ0A3U4_9PEZI</name>
<reference evidence="2" key="1">
    <citation type="submission" date="2021-06" db="EMBL/GenBank/DDBJ databases">
        <title>Comparative genomics, transcriptomics and evolutionary studies reveal genomic signatures of adaptation to plant cell wall in hemibiotrophic fungi.</title>
        <authorList>
            <consortium name="DOE Joint Genome Institute"/>
            <person name="Baroncelli R."/>
            <person name="Diaz J.F."/>
            <person name="Benocci T."/>
            <person name="Peng M."/>
            <person name="Battaglia E."/>
            <person name="Haridas S."/>
            <person name="Andreopoulos W."/>
            <person name="Labutti K."/>
            <person name="Pangilinan J."/>
            <person name="Floch G.L."/>
            <person name="Makela M.R."/>
            <person name="Henrissat B."/>
            <person name="Grigoriev I.V."/>
            <person name="Crouch J.A."/>
            <person name="De Vries R.P."/>
            <person name="Sukno S.A."/>
            <person name="Thon M.R."/>
        </authorList>
    </citation>
    <scope>NUCLEOTIDE SEQUENCE</scope>
    <source>
        <strain evidence="2">CBS 102054</strain>
    </source>
</reference>
<gene>
    <name evidence="2" type="ORF">BDP81DRAFT_415006</name>
</gene>
<evidence type="ECO:0000313" key="2">
    <source>
        <dbReference type="EMBL" id="KAK1654115.1"/>
    </source>
</evidence>
<sequence length="160" mass="17757">MDSSHSVSNSEALQRKAASLVAEVAKSQPVGIVGESGWSLVHREYGVWAEIETNDAGSSRNRVTVTAVGDEFRVDYVVDFERRDADESNGQQDEDVIMTDAPPIESDEGGIVDFNRYSEETVSINRRIEQLRIAPHQPCFHENAQVGETSEDVKMANSDW</sequence>
<evidence type="ECO:0000313" key="3">
    <source>
        <dbReference type="Proteomes" id="UP001243989"/>
    </source>
</evidence>
<dbReference type="GeneID" id="85474273"/>
<organism evidence="2 3">
    <name type="scientific">Colletotrichum phormii</name>
    <dbReference type="NCBI Taxonomy" id="359342"/>
    <lineage>
        <taxon>Eukaryota</taxon>
        <taxon>Fungi</taxon>
        <taxon>Dikarya</taxon>
        <taxon>Ascomycota</taxon>
        <taxon>Pezizomycotina</taxon>
        <taxon>Sordariomycetes</taxon>
        <taxon>Hypocreomycetidae</taxon>
        <taxon>Glomerellales</taxon>
        <taxon>Glomerellaceae</taxon>
        <taxon>Colletotrichum</taxon>
        <taxon>Colletotrichum acutatum species complex</taxon>
    </lineage>
</organism>